<dbReference type="EMBL" id="JAUJFL010000007">
    <property type="protein sequence ID" value="KAK2599643.1"/>
    <property type="molecule type" value="Genomic_DNA"/>
</dbReference>
<feature type="compositionally biased region" description="Basic and acidic residues" evidence="8">
    <location>
        <begin position="458"/>
        <end position="471"/>
    </location>
</feature>
<dbReference type="PANTHER" id="PTHR40626:SF10">
    <property type="entry name" value="C2H2-TYPE DOMAIN-CONTAINING PROTEIN"/>
    <property type="match status" value="1"/>
</dbReference>
<evidence type="ECO:0000256" key="5">
    <source>
        <dbReference type="ARBA" id="ARBA00022833"/>
    </source>
</evidence>
<dbReference type="PROSITE" id="PS50157">
    <property type="entry name" value="ZINC_FINGER_C2H2_2"/>
    <property type="match status" value="2"/>
</dbReference>
<keyword evidence="3" id="KW-0677">Repeat</keyword>
<dbReference type="GO" id="GO:0000785">
    <property type="term" value="C:chromatin"/>
    <property type="evidence" value="ECO:0007669"/>
    <property type="project" value="TreeGrafter"/>
</dbReference>
<evidence type="ECO:0000256" key="8">
    <source>
        <dbReference type="SAM" id="MobiDB-lite"/>
    </source>
</evidence>
<dbReference type="EMBL" id="JAUJFL010000007">
    <property type="protein sequence ID" value="KAK2599642.1"/>
    <property type="molecule type" value="Genomic_DNA"/>
</dbReference>
<evidence type="ECO:0000313" key="11">
    <source>
        <dbReference type="Proteomes" id="UP001265746"/>
    </source>
</evidence>
<proteinExistence type="predicted"/>
<sequence length="940" mass="104361">MLSMQSVEGPSPPRADENGDMKQQKPKTLPCKYCNKWFRRVEHVQRHERTHTKEKPFSCNWDGCGKSFGRRDLLVRHEKLVHLSDGTKDTNGINTQRRKSSAAGTQSSPTKSHGDTEMLGMQQTPTQSHFAPDATMSTVVSSLPPDSRIAPRPAAACNLDLLSDAATHLASAGDVSSMQSMLPDMSQQQPPLGRVDSLPSYGDRGRESDPVVYSTSFPVTSAPYSVSSATFPITSAPFPVTSATFPVTSNAQPNFDGYDLFMDDFGTQSHFLPAGVDTEQSFGGWRGGTSSFPSRFPSLAPEASTDGTGRLQDEGMRAPLWRISSNDHSIIKSRLDEFSSVLPNDFVFPSRHTLTRYLEGYISGFQEHLPFLHIPTLTPSEIAPELLLAIASVGAQYRFESHRGHALWYAAKAVALEQIRRRHSHEVHTLLPTPAAYSPHSTRASPSSGFRHSFNSVHSDRPMTQETHREPYSPNNPQSRLETIQALLLLFSVGLWGAKAILQDALSLQSQLALLIRDEGLNSNPTQIADWETWVRNEGSNRTKLIAYCYFNLCSVAYNSPPVLFTSEMNLFLPGPARLWRAESAWAWREARQSVQYMELSLQDALSRLLHRPSQGPLNDLTSLGNYVLIHALIQHIYLLKQTSFANTSPFDFIHRGLKAEDVEEVTSALRVWQLGFEEHRMRITQSAQQMGSENFPGGPVSFDATALSRLAHIRLHTDLVPARALESREPYAAANIFNNLPLLPRGPRLNKAILQAVHALSMLVKAGINYIARTKSLEWSMQHSRERSFSFPSLDVDGGEQGQMLTVTVAVCNLECAVLLAKWLMTMASMSPTEMQTAEEKSILTSIRTIVDETEYAVPIDPSLAAQQPSRMDGSLNDSQKLRQLASAVLRIWAKTFKGEHIFELVKTMGHGLEIYSNILDKPRDQPSLGRMSSGSILE</sequence>
<feature type="compositionally biased region" description="Polar residues" evidence="8">
    <location>
        <begin position="439"/>
        <end position="457"/>
    </location>
</feature>
<evidence type="ECO:0000256" key="6">
    <source>
        <dbReference type="ARBA" id="ARBA00023242"/>
    </source>
</evidence>
<organism evidence="10 11">
    <name type="scientific">Phomopsis amygdali</name>
    <name type="common">Fusicoccum amygdali</name>
    <dbReference type="NCBI Taxonomy" id="1214568"/>
    <lineage>
        <taxon>Eukaryota</taxon>
        <taxon>Fungi</taxon>
        <taxon>Dikarya</taxon>
        <taxon>Ascomycota</taxon>
        <taxon>Pezizomycotina</taxon>
        <taxon>Sordariomycetes</taxon>
        <taxon>Sordariomycetidae</taxon>
        <taxon>Diaporthales</taxon>
        <taxon>Diaporthaceae</taxon>
        <taxon>Diaporthe</taxon>
    </lineage>
</organism>
<evidence type="ECO:0000256" key="3">
    <source>
        <dbReference type="ARBA" id="ARBA00022737"/>
    </source>
</evidence>
<feature type="compositionally biased region" description="Polar residues" evidence="8">
    <location>
        <begin position="102"/>
        <end position="111"/>
    </location>
</feature>
<dbReference type="GO" id="GO:0000981">
    <property type="term" value="F:DNA-binding transcription factor activity, RNA polymerase II-specific"/>
    <property type="evidence" value="ECO:0007669"/>
    <property type="project" value="InterPro"/>
</dbReference>
<comment type="caution">
    <text evidence="10">The sequence shown here is derived from an EMBL/GenBank/DDBJ whole genome shotgun (WGS) entry which is preliminary data.</text>
</comment>
<dbReference type="PANTHER" id="PTHR40626">
    <property type="entry name" value="MIP31509P"/>
    <property type="match status" value="1"/>
</dbReference>
<dbReference type="InterPro" id="IPR036236">
    <property type="entry name" value="Znf_C2H2_sf"/>
</dbReference>
<feature type="region of interest" description="Disordered" evidence="8">
    <location>
        <begin position="1"/>
        <end position="27"/>
    </location>
</feature>
<dbReference type="InterPro" id="IPR051059">
    <property type="entry name" value="VerF-like"/>
</dbReference>
<dbReference type="GO" id="GO:0000978">
    <property type="term" value="F:RNA polymerase II cis-regulatory region sequence-specific DNA binding"/>
    <property type="evidence" value="ECO:0007669"/>
    <property type="project" value="InterPro"/>
</dbReference>
<gene>
    <name evidence="10" type="ORF">N8I77_011379</name>
</gene>
<keyword evidence="6" id="KW-0539">Nucleus</keyword>
<evidence type="ECO:0000256" key="7">
    <source>
        <dbReference type="PROSITE-ProRule" id="PRU00042"/>
    </source>
</evidence>
<dbReference type="SMART" id="SM00355">
    <property type="entry name" value="ZnF_C2H2"/>
    <property type="match status" value="2"/>
</dbReference>
<dbReference type="GO" id="GO:0005634">
    <property type="term" value="C:nucleus"/>
    <property type="evidence" value="ECO:0007669"/>
    <property type="project" value="UniProtKB-SubCell"/>
</dbReference>
<evidence type="ECO:0000259" key="9">
    <source>
        <dbReference type="PROSITE" id="PS50157"/>
    </source>
</evidence>
<accession>A0AAD9VYE5</accession>
<feature type="compositionally biased region" description="Basic and acidic residues" evidence="8">
    <location>
        <begin position="14"/>
        <end position="23"/>
    </location>
</feature>
<dbReference type="GO" id="GO:0006351">
    <property type="term" value="P:DNA-templated transcription"/>
    <property type="evidence" value="ECO:0007669"/>
    <property type="project" value="InterPro"/>
</dbReference>
<keyword evidence="4 7" id="KW-0863">Zinc-finger</keyword>
<feature type="region of interest" description="Disordered" evidence="8">
    <location>
        <begin position="433"/>
        <end position="477"/>
    </location>
</feature>
<evidence type="ECO:0000256" key="4">
    <source>
        <dbReference type="ARBA" id="ARBA00022771"/>
    </source>
</evidence>
<protein>
    <recommendedName>
        <fullName evidence="9">C2H2-type domain-containing protein</fullName>
    </recommendedName>
</protein>
<dbReference type="SUPFAM" id="SSF57667">
    <property type="entry name" value="beta-beta-alpha zinc fingers"/>
    <property type="match status" value="1"/>
</dbReference>
<feature type="compositionally biased region" description="Polar residues" evidence="8">
    <location>
        <begin position="181"/>
        <end position="190"/>
    </location>
</feature>
<dbReference type="GO" id="GO:0008270">
    <property type="term" value="F:zinc ion binding"/>
    <property type="evidence" value="ECO:0007669"/>
    <property type="project" value="UniProtKB-KW"/>
</dbReference>
<evidence type="ECO:0000256" key="1">
    <source>
        <dbReference type="ARBA" id="ARBA00004123"/>
    </source>
</evidence>
<keyword evidence="2" id="KW-0479">Metal-binding</keyword>
<keyword evidence="5" id="KW-0862">Zinc</keyword>
<evidence type="ECO:0000256" key="2">
    <source>
        <dbReference type="ARBA" id="ARBA00022723"/>
    </source>
</evidence>
<dbReference type="InterPro" id="IPR013087">
    <property type="entry name" value="Znf_C2H2_type"/>
</dbReference>
<keyword evidence="11" id="KW-1185">Reference proteome</keyword>
<comment type="subcellular location">
    <subcellularLocation>
        <location evidence="1">Nucleus</location>
    </subcellularLocation>
</comment>
<dbReference type="Pfam" id="PF00096">
    <property type="entry name" value="zf-C2H2"/>
    <property type="match status" value="1"/>
</dbReference>
<dbReference type="InterPro" id="IPR007219">
    <property type="entry name" value="XnlR_reg_dom"/>
</dbReference>
<feature type="region of interest" description="Disordered" evidence="8">
    <location>
        <begin position="85"/>
        <end position="119"/>
    </location>
</feature>
<feature type="domain" description="C2H2-type" evidence="9">
    <location>
        <begin position="29"/>
        <end position="56"/>
    </location>
</feature>
<evidence type="ECO:0000313" key="10">
    <source>
        <dbReference type="EMBL" id="KAK2599643.1"/>
    </source>
</evidence>
<dbReference type="PROSITE" id="PS00028">
    <property type="entry name" value="ZINC_FINGER_C2H2_1"/>
    <property type="match status" value="2"/>
</dbReference>
<name>A0AAD9VYE5_PHOAM</name>
<dbReference type="Gene3D" id="3.30.160.60">
    <property type="entry name" value="Classic Zinc Finger"/>
    <property type="match status" value="2"/>
</dbReference>
<feature type="domain" description="C2H2-type" evidence="9">
    <location>
        <begin position="57"/>
        <end position="87"/>
    </location>
</feature>
<reference evidence="10" key="1">
    <citation type="submission" date="2023-06" db="EMBL/GenBank/DDBJ databases">
        <authorList>
            <person name="Noh H."/>
        </authorList>
    </citation>
    <scope>NUCLEOTIDE SEQUENCE</scope>
    <source>
        <strain evidence="10">DUCC20226</strain>
    </source>
</reference>
<dbReference type="Pfam" id="PF04082">
    <property type="entry name" value="Fungal_trans"/>
    <property type="match status" value="1"/>
</dbReference>
<feature type="region of interest" description="Disordered" evidence="8">
    <location>
        <begin position="181"/>
        <end position="209"/>
    </location>
</feature>
<dbReference type="Proteomes" id="UP001265746">
    <property type="component" value="Unassembled WGS sequence"/>
</dbReference>
<dbReference type="AlphaFoldDB" id="A0AAD9VYE5"/>